<dbReference type="InterPro" id="IPR018306">
    <property type="entry name" value="Phage_T5_Orf172_DNA-bd"/>
</dbReference>
<dbReference type="OrthoDB" id="9814995at2"/>
<sequence length="460" mass="52764">MSETKKQNETLHIMIKLDEIYQSREFKSLDDIFANDSTGLLDDVKPITKKTSGENTLLIQQFSEINSFVETHGREPSSDASDFNEKVLARHLKAIRNNELYVSELNTIDKHGLLSKSDSSKSEQNANPQQSTNDKTQTTQSIKNEDSIESNQQSDKDSPTSINSLDDIFSSDDLGLFDDIASDILVKDNKTGTRASYNQFDDEEIASRFECEDFYKFEPIFERIYHAIQTTEFTKSNFSSVNDINIGSVFVLNGMLCYVADIYKAENRKNERNQYRLRLIFANGTESNMLIRSLATAQYKYENSYQLLITDPEWMNDELARSFGDNKHLSGVIYVAKLIETPNNLKHYNHLHKIGFSTLTGEMRTKHSIRDTAFLQQPVDIIAEWQVYDADARKVESVLHAFFYDQRVKVSTKSQDEKLYKATEWFNVPLSEIEKAIHLVISGDIKHYYYDAAAGRVVPK</sequence>
<proteinExistence type="predicted"/>
<keyword evidence="4" id="KW-1185">Reference proteome</keyword>
<feature type="region of interest" description="Disordered" evidence="1">
    <location>
        <begin position="113"/>
        <end position="163"/>
    </location>
</feature>
<evidence type="ECO:0000256" key="1">
    <source>
        <dbReference type="SAM" id="MobiDB-lite"/>
    </source>
</evidence>
<organism evidence="3 4">
    <name type="scientific">Psychrobacter pasteurii</name>
    <dbReference type="NCBI Taxonomy" id="1945520"/>
    <lineage>
        <taxon>Bacteria</taxon>
        <taxon>Pseudomonadati</taxon>
        <taxon>Pseudomonadota</taxon>
        <taxon>Gammaproteobacteria</taxon>
        <taxon>Moraxellales</taxon>
        <taxon>Moraxellaceae</taxon>
        <taxon>Psychrobacter</taxon>
    </lineage>
</organism>
<evidence type="ECO:0000313" key="4">
    <source>
        <dbReference type="Proteomes" id="UP000188169"/>
    </source>
</evidence>
<dbReference type="RefSeq" id="WP_077449820.1">
    <property type="nucleotide sequence ID" value="NZ_FUGD01000192.1"/>
</dbReference>
<accession>A0A1R4EJ98</accession>
<dbReference type="Pfam" id="PF13455">
    <property type="entry name" value="MUG113"/>
    <property type="match status" value="1"/>
</dbReference>
<dbReference type="AlphaFoldDB" id="A0A1R4EJ98"/>
<evidence type="ECO:0000313" key="3">
    <source>
        <dbReference type="EMBL" id="SJM38479.1"/>
    </source>
</evidence>
<evidence type="ECO:0000259" key="2">
    <source>
        <dbReference type="SMART" id="SM00974"/>
    </source>
</evidence>
<feature type="compositionally biased region" description="Polar residues" evidence="1">
    <location>
        <begin position="149"/>
        <end position="163"/>
    </location>
</feature>
<dbReference type="EMBL" id="FUGD01000192">
    <property type="protein sequence ID" value="SJM38479.1"/>
    <property type="molecule type" value="Genomic_DNA"/>
</dbReference>
<feature type="domain" description="Bacteriophage T5 Orf172 DNA-binding" evidence="2">
    <location>
        <begin position="346"/>
        <end position="440"/>
    </location>
</feature>
<gene>
    <name evidence="3" type="ORF">A1019T_02476</name>
</gene>
<dbReference type="Proteomes" id="UP000188169">
    <property type="component" value="Unassembled WGS sequence"/>
</dbReference>
<dbReference type="STRING" id="1945520.A1019T_02476"/>
<protein>
    <submittedName>
        <fullName evidence="3">T5orf172 domain protein</fullName>
    </submittedName>
</protein>
<name>A0A1R4EJ98_9GAMM</name>
<feature type="compositionally biased region" description="Polar residues" evidence="1">
    <location>
        <begin position="122"/>
        <end position="142"/>
    </location>
</feature>
<reference evidence="4" key="1">
    <citation type="submission" date="2017-02" db="EMBL/GenBank/DDBJ databases">
        <authorList>
            <person name="Mornico D."/>
        </authorList>
    </citation>
    <scope>NUCLEOTIDE SEQUENCE [LARGE SCALE GENOMIC DNA]</scope>
</reference>
<dbReference type="SMART" id="SM00974">
    <property type="entry name" value="T5orf172"/>
    <property type="match status" value="1"/>
</dbReference>